<comment type="caution">
    <text evidence="1">The sequence shown here is derived from an EMBL/GenBank/DDBJ whole genome shotgun (WGS) entry which is preliminary data.</text>
</comment>
<dbReference type="EMBL" id="JADCNL010000112">
    <property type="protein sequence ID" value="KAG0450477.1"/>
    <property type="molecule type" value="Genomic_DNA"/>
</dbReference>
<reference evidence="1 2" key="1">
    <citation type="journal article" date="2020" name="Nat. Food">
        <title>A phased Vanilla planifolia genome enables genetic improvement of flavour and production.</title>
        <authorList>
            <person name="Hasing T."/>
            <person name="Tang H."/>
            <person name="Brym M."/>
            <person name="Khazi F."/>
            <person name="Huang T."/>
            <person name="Chambers A.H."/>
        </authorList>
    </citation>
    <scope>NUCLEOTIDE SEQUENCE [LARGE SCALE GENOMIC DNA]</scope>
    <source>
        <tissue evidence="1">Leaf</tissue>
    </source>
</reference>
<protein>
    <submittedName>
        <fullName evidence="1">Uncharacterized protein</fullName>
    </submittedName>
</protein>
<dbReference type="Proteomes" id="UP000636800">
    <property type="component" value="Unassembled WGS sequence"/>
</dbReference>
<evidence type="ECO:0000313" key="1">
    <source>
        <dbReference type="EMBL" id="KAG0450477.1"/>
    </source>
</evidence>
<sequence>MWALRQLGLFGDSVDFQRSPRLLLRRRQLPPLLNWRPEDDSKRISCQVVHSLLAASFLASKVKQEFTHPKATDESLVDV</sequence>
<dbReference type="OrthoDB" id="3845at2759"/>
<organism evidence="1 2">
    <name type="scientific">Vanilla planifolia</name>
    <name type="common">Vanilla</name>
    <dbReference type="NCBI Taxonomy" id="51239"/>
    <lineage>
        <taxon>Eukaryota</taxon>
        <taxon>Viridiplantae</taxon>
        <taxon>Streptophyta</taxon>
        <taxon>Embryophyta</taxon>
        <taxon>Tracheophyta</taxon>
        <taxon>Spermatophyta</taxon>
        <taxon>Magnoliopsida</taxon>
        <taxon>Liliopsida</taxon>
        <taxon>Asparagales</taxon>
        <taxon>Orchidaceae</taxon>
        <taxon>Vanilloideae</taxon>
        <taxon>Vanilleae</taxon>
        <taxon>Vanilla</taxon>
    </lineage>
</organism>
<keyword evidence="2" id="KW-1185">Reference proteome</keyword>
<evidence type="ECO:0000313" key="2">
    <source>
        <dbReference type="Proteomes" id="UP000636800"/>
    </source>
</evidence>
<gene>
    <name evidence="1" type="ORF">HPP92_026920</name>
</gene>
<accession>A0A835PHK2</accession>
<proteinExistence type="predicted"/>
<dbReference type="AlphaFoldDB" id="A0A835PHK2"/>
<name>A0A835PHK2_VANPL</name>